<dbReference type="PATRIC" id="fig|1579979.3.peg.2856"/>
<feature type="region of interest" description="Disordered" evidence="5">
    <location>
        <begin position="108"/>
        <end position="128"/>
    </location>
</feature>
<dbReference type="PANTHER" id="PTHR32071:SF77">
    <property type="entry name" value="TRANSCRIPTIONAL REGULATORY PROTEIN"/>
    <property type="match status" value="1"/>
</dbReference>
<feature type="region of interest" description="Disordered" evidence="5">
    <location>
        <begin position="232"/>
        <end position="253"/>
    </location>
</feature>
<dbReference type="Gene3D" id="2.60.200.20">
    <property type="match status" value="1"/>
</dbReference>
<feature type="compositionally biased region" description="Polar residues" evidence="5">
    <location>
        <begin position="232"/>
        <end position="247"/>
    </location>
</feature>
<dbReference type="Pfam" id="PF02954">
    <property type="entry name" value="HTH_8"/>
    <property type="match status" value="1"/>
</dbReference>
<feature type="compositionally biased region" description="Basic and acidic residues" evidence="5">
    <location>
        <begin position="191"/>
        <end position="202"/>
    </location>
</feature>
<keyword evidence="2" id="KW-0067">ATP-binding</keyword>
<evidence type="ECO:0000256" key="5">
    <source>
        <dbReference type="SAM" id="MobiDB-lite"/>
    </source>
</evidence>
<proteinExistence type="predicted"/>
<dbReference type="EMBL" id="CP012154">
    <property type="protein sequence ID" value="AKS43150.1"/>
    <property type="molecule type" value="Genomic_DNA"/>
</dbReference>
<name>A0A0K0XZQ3_9GAMM</name>
<dbReference type="FunFam" id="3.40.50.300:FF:000006">
    <property type="entry name" value="DNA-binding transcriptional regulator NtrC"/>
    <property type="match status" value="1"/>
</dbReference>
<dbReference type="PROSITE" id="PS50045">
    <property type="entry name" value="SIGMA54_INTERACT_4"/>
    <property type="match status" value="1"/>
</dbReference>
<dbReference type="SUPFAM" id="SSF49879">
    <property type="entry name" value="SMAD/FHA domain"/>
    <property type="match status" value="1"/>
</dbReference>
<dbReference type="PANTHER" id="PTHR32071">
    <property type="entry name" value="TRANSCRIPTIONAL REGULATORY PROTEIN"/>
    <property type="match status" value="1"/>
</dbReference>
<evidence type="ECO:0000256" key="4">
    <source>
        <dbReference type="ARBA" id="ARBA00023163"/>
    </source>
</evidence>
<dbReference type="SMART" id="SM00240">
    <property type="entry name" value="FHA"/>
    <property type="match status" value="1"/>
</dbReference>
<keyword evidence="1" id="KW-0547">Nucleotide-binding</keyword>
<sequence>MASITLMAHYASGERRYPLDAGCWLIGSHEDCDVLLGDPTVSRRHARLEFADAEWSLEDLGSSNGVQINGEALTGRRRVQPGDRLQFGSLICSLIETDPTDLELAVPAESRGGRSDRPSASIEQRGPTISSDRISRFYFETLPALVRRCTRQRPGEAVVTVVAALADSLGGSWTLSLDGAVQATSGPATPEQDREQAHEEHDWRLARRARQALNDRTYRQIAETILPLIERTNASRSSGRTPDSDTTVPPFPEPVTRHAALLNLYRQAARVATSVLNVLIEGSSGTGKELFARYLHRCGSDGQPLVTLNCASLPQDLLDAELFGIERGVATGVDARPGKFEQADGGVIFLDEIGDMHLATQAKLLRVLQEQEVYRVGGSRPRPARIQVVSATNRDLEAMVAQGEFRLDLYHRIADWTVRLPDLEERAVDIANLAAYFLRRACGDIGQRFGGISQAALDCLLAHRWPGNVRELEREMKRCALFLEPGEALRSDHLDARIRQARGTGGPVEGLKALLIRTEKRAIEQALQLCGGDVAAAADRLGIGKSTLYRQIRNLDIDTA</sequence>
<reference evidence="6 7" key="1">
    <citation type="submission" date="2015-07" db="EMBL/GenBank/DDBJ databases">
        <authorList>
            <person name="Noorani M."/>
        </authorList>
    </citation>
    <scope>NUCLEOTIDE SEQUENCE [LARGE SCALE GENOMIC DNA]</scope>
    <source>
        <strain evidence="6 7">KCTC 42284</strain>
    </source>
</reference>
<organism evidence="6 7">
    <name type="scientific">Wenzhouxiangella marina</name>
    <dbReference type="NCBI Taxonomy" id="1579979"/>
    <lineage>
        <taxon>Bacteria</taxon>
        <taxon>Pseudomonadati</taxon>
        <taxon>Pseudomonadota</taxon>
        <taxon>Gammaproteobacteria</taxon>
        <taxon>Chromatiales</taxon>
        <taxon>Wenzhouxiangellaceae</taxon>
        <taxon>Wenzhouxiangella</taxon>
    </lineage>
</organism>
<dbReference type="GO" id="GO:0006355">
    <property type="term" value="P:regulation of DNA-templated transcription"/>
    <property type="evidence" value="ECO:0007669"/>
    <property type="project" value="InterPro"/>
</dbReference>
<dbReference type="SUPFAM" id="SSF52540">
    <property type="entry name" value="P-loop containing nucleoside triphosphate hydrolases"/>
    <property type="match status" value="1"/>
</dbReference>
<protein>
    <submittedName>
        <fullName evidence="6">PAS modulated sigma54 specific transcriptional regulator, Fis family</fullName>
    </submittedName>
</protein>
<dbReference type="InterPro" id="IPR003593">
    <property type="entry name" value="AAA+_ATPase"/>
</dbReference>
<dbReference type="InterPro" id="IPR002197">
    <property type="entry name" value="HTH_Fis"/>
</dbReference>
<dbReference type="GO" id="GO:0005524">
    <property type="term" value="F:ATP binding"/>
    <property type="evidence" value="ECO:0007669"/>
    <property type="project" value="UniProtKB-KW"/>
</dbReference>
<evidence type="ECO:0000256" key="3">
    <source>
        <dbReference type="ARBA" id="ARBA00023015"/>
    </source>
</evidence>
<keyword evidence="7" id="KW-1185">Reference proteome</keyword>
<accession>A0A0K0XZQ3</accession>
<dbReference type="Pfam" id="PF00498">
    <property type="entry name" value="FHA"/>
    <property type="match status" value="1"/>
</dbReference>
<dbReference type="InterPro" id="IPR009057">
    <property type="entry name" value="Homeodomain-like_sf"/>
</dbReference>
<evidence type="ECO:0000256" key="1">
    <source>
        <dbReference type="ARBA" id="ARBA00022741"/>
    </source>
</evidence>
<dbReference type="STRING" id="1579979.WM2015_2793"/>
<evidence type="ECO:0000256" key="2">
    <source>
        <dbReference type="ARBA" id="ARBA00022840"/>
    </source>
</evidence>
<dbReference type="PROSITE" id="PS50006">
    <property type="entry name" value="FHA_DOMAIN"/>
    <property type="match status" value="1"/>
</dbReference>
<dbReference type="OrthoDB" id="9804019at2"/>
<dbReference type="Gene3D" id="3.40.50.300">
    <property type="entry name" value="P-loop containing nucleotide triphosphate hydrolases"/>
    <property type="match status" value="1"/>
</dbReference>
<dbReference type="InterPro" id="IPR027417">
    <property type="entry name" value="P-loop_NTPase"/>
</dbReference>
<dbReference type="CDD" id="cd00060">
    <property type="entry name" value="FHA"/>
    <property type="match status" value="1"/>
</dbReference>
<feature type="region of interest" description="Disordered" evidence="5">
    <location>
        <begin position="182"/>
        <end position="202"/>
    </location>
</feature>
<dbReference type="InterPro" id="IPR002078">
    <property type="entry name" value="Sigma_54_int"/>
</dbReference>
<dbReference type="InterPro" id="IPR000253">
    <property type="entry name" value="FHA_dom"/>
</dbReference>
<keyword evidence="3" id="KW-0805">Transcription regulation</keyword>
<dbReference type="Gene3D" id="1.10.10.60">
    <property type="entry name" value="Homeodomain-like"/>
    <property type="match status" value="1"/>
</dbReference>
<dbReference type="AlphaFoldDB" id="A0A0K0XZQ3"/>
<dbReference type="KEGG" id="wma:WM2015_2793"/>
<dbReference type="RefSeq" id="WP_049726657.1">
    <property type="nucleotide sequence ID" value="NZ_CP012154.1"/>
</dbReference>
<keyword evidence="4" id="KW-0804">Transcription</keyword>
<dbReference type="SMART" id="SM00382">
    <property type="entry name" value="AAA"/>
    <property type="match status" value="1"/>
</dbReference>
<dbReference type="CDD" id="cd00009">
    <property type="entry name" value="AAA"/>
    <property type="match status" value="1"/>
</dbReference>
<dbReference type="SUPFAM" id="SSF46689">
    <property type="entry name" value="Homeodomain-like"/>
    <property type="match status" value="1"/>
</dbReference>
<dbReference type="Gene3D" id="1.10.8.60">
    <property type="match status" value="1"/>
</dbReference>
<evidence type="ECO:0000313" key="7">
    <source>
        <dbReference type="Proteomes" id="UP000066624"/>
    </source>
</evidence>
<dbReference type="PRINTS" id="PR01590">
    <property type="entry name" value="HTHFIS"/>
</dbReference>
<dbReference type="Pfam" id="PF00158">
    <property type="entry name" value="Sigma54_activat"/>
    <property type="match status" value="1"/>
</dbReference>
<dbReference type="InterPro" id="IPR058031">
    <property type="entry name" value="AAA_lid_NorR"/>
</dbReference>
<dbReference type="Pfam" id="PF25601">
    <property type="entry name" value="AAA_lid_14"/>
    <property type="match status" value="1"/>
</dbReference>
<evidence type="ECO:0000313" key="6">
    <source>
        <dbReference type="EMBL" id="AKS43150.1"/>
    </source>
</evidence>
<dbReference type="GO" id="GO:0043565">
    <property type="term" value="F:sequence-specific DNA binding"/>
    <property type="evidence" value="ECO:0007669"/>
    <property type="project" value="InterPro"/>
</dbReference>
<gene>
    <name evidence="6" type="ORF">WM2015_2793</name>
</gene>
<dbReference type="InterPro" id="IPR008984">
    <property type="entry name" value="SMAD_FHA_dom_sf"/>
</dbReference>
<dbReference type="Proteomes" id="UP000066624">
    <property type="component" value="Chromosome"/>
</dbReference>